<dbReference type="EMBL" id="SNYF01000008">
    <property type="protein sequence ID" value="TDQ15041.1"/>
    <property type="molecule type" value="Genomic_DNA"/>
</dbReference>
<protein>
    <submittedName>
        <fullName evidence="1">Uncharacterized protein DUF903</fullName>
    </submittedName>
</protein>
<dbReference type="Gene3D" id="2.30.30.100">
    <property type="match status" value="1"/>
</dbReference>
<organism evidence="1 2">
    <name type="scientific">Algoriphagus boseongensis</name>
    <dbReference type="NCBI Taxonomy" id="1442587"/>
    <lineage>
        <taxon>Bacteria</taxon>
        <taxon>Pseudomonadati</taxon>
        <taxon>Bacteroidota</taxon>
        <taxon>Cytophagia</taxon>
        <taxon>Cytophagales</taxon>
        <taxon>Cyclobacteriaceae</taxon>
        <taxon>Algoriphagus</taxon>
    </lineage>
</organism>
<keyword evidence="2" id="KW-1185">Reference proteome</keyword>
<dbReference type="RefSeq" id="WP_133557078.1">
    <property type="nucleotide sequence ID" value="NZ_SNYF01000008.1"/>
</dbReference>
<gene>
    <name evidence="1" type="ORF">DFQ04_2927</name>
</gene>
<accession>A0A4R6T3B4</accession>
<sequence>MRRLFFLLLILFSSCEKLIDINEIDGPCTIVLTDGSTITSNGNIEILKSTGVLTYRDEDGKLWSLTSEEYQSYDCSPN</sequence>
<dbReference type="PROSITE" id="PS51257">
    <property type="entry name" value="PROKAR_LIPOPROTEIN"/>
    <property type="match status" value="1"/>
</dbReference>
<dbReference type="Proteomes" id="UP000294535">
    <property type="component" value="Unassembled WGS sequence"/>
</dbReference>
<evidence type="ECO:0000313" key="2">
    <source>
        <dbReference type="Proteomes" id="UP000294535"/>
    </source>
</evidence>
<dbReference type="OrthoDB" id="827672at2"/>
<evidence type="ECO:0000313" key="1">
    <source>
        <dbReference type="EMBL" id="TDQ15041.1"/>
    </source>
</evidence>
<reference evidence="1 2" key="1">
    <citation type="submission" date="2019-03" db="EMBL/GenBank/DDBJ databases">
        <title>Genomic Encyclopedia of Type Strains, Phase III (KMG-III): the genomes of soil and plant-associated and newly described type strains.</title>
        <authorList>
            <person name="Whitman W."/>
        </authorList>
    </citation>
    <scope>NUCLEOTIDE SEQUENCE [LARGE SCALE GENOMIC DNA]</scope>
    <source>
        <strain evidence="1 2">CECT 8446</strain>
    </source>
</reference>
<dbReference type="AlphaFoldDB" id="A0A4R6T3B4"/>
<comment type="caution">
    <text evidence="1">The sequence shown here is derived from an EMBL/GenBank/DDBJ whole genome shotgun (WGS) entry which is preliminary data.</text>
</comment>
<proteinExistence type="predicted"/>
<name>A0A4R6T3B4_9BACT</name>